<comment type="caution">
    <text evidence="6">The sequence shown here is derived from an EMBL/GenBank/DDBJ whole genome shotgun (WGS) entry which is preliminary data.</text>
</comment>
<dbReference type="InterPro" id="IPR016032">
    <property type="entry name" value="Sig_transdc_resp-reg_C-effctor"/>
</dbReference>
<feature type="transmembrane region" description="Helical" evidence="4">
    <location>
        <begin position="136"/>
        <end position="155"/>
    </location>
</feature>
<dbReference type="Proteomes" id="UP000468327">
    <property type="component" value="Unassembled WGS sequence"/>
</dbReference>
<gene>
    <name evidence="6" type="ORF">GO738_00630</name>
</gene>
<keyword evidence="3" id="KW-0804">Transcription</keyword>
<keyword evidence="4" id="KW-0812">Transmembrane</keyword>
<organism evidence="6 7">
    <name type="scientific">Gordonibacter urolithinfaciens</name>
    <dbReference type="NCBI Taxonomy" id="1335613"/>
    <lineage>
        <taxon>Bacteria</taxon>
        <taxon>Bacillati</taxon>
        <taxon>Actinomycetota</taxon>
        <taxon>Coriobacteriia</taxon>
        <taxon>Eggerthellales</taxon>
        <taxon>Eggerthellaceae</taxon>
        <taxon>Gordonibacter</taxon>
    </lineage>
</organism>
<dbReference type="SUPFAM" id="SSF46894">
    <property type="entry name" value="C-terminal effector domain of the bipartite response regulators"/>
    <property type="match status" value="1"/>
</dbReference>
<dbReference type="InterPro" id="IPR000792">
    <property type="entry name" value="Tscrpt_reg_LuxR_C"/>
</dbReference>
<keyword evidence="7" id="KW-1185">Reference proteome</keyword>
<evidence type="ECO:0000313" key="6">
    <source>
        <dbReference type="EMBL" id="MVN13874.1"/>
    </source>
</evidence>
<evidence type="ECO:0000256" key="1">
    <source>
        <dbReference type="ARBA" id="ARBA00023015"/>
    </source>
</evidence>
<dbReference type="PANTHER" id="PTHR44688:SF16">
    <property type="entry name" value="DNA-BINDING TRANSCRIPTIONAL ACTIVATOR DEVR_DOSR"/>
    <property type="match status" value="1"/>
</dbReference>
<feature type="transmembrane region" description="Helical" evidence="4">
    <location>
        <begin position="167"/>
        <end position="185"/>
    </location>
</feature>
<feature type="transmembrane region" description="Helical" evidence="4">
    <location>
        <begin position="77"/>
        <end position="100"/>
    </location>
</feature>
<feature type="transmembrane region" description="Helical" evidence="4">
    <location>
        <begin position="326"/>
        <end position="346"/>
    </location>
</feature>
<evidence type="ECO:0000259" key="5">
    <source>
        <dbReference type="SMART" id="SM00421"/>
    </source>
</evidence>
<evidence type="ECO:0000313" key="7">
    <source>
        <dbReference type="Proteomes" id="UP000468327"/>
    </source>
</evidence>
<feature type="transmembrane region" description="Helical" evidence="4">
    <location>
        <begin position="424"/>
        <end position="444"/>
    </location>
</feature>
<feature type="transmembrane region" description="Helical" evidence="4">
    <location>
        <begin position="299"/>
        <end position="319"/>
    </location>
</feature>
<keyword evidence="2" id="KW-0238">DNA-binding</keyword>
<feature type="transmembrane region" description="Helical" evidence="4">
    <location>
        <begin position="197"/>
        <end position="216"/>
    </location>
</feature>
<reference evidence="6 7" key="1">
    <citation type="submission" date="2019-11" db="EMBL/GenBank/DDBJ databases">
        <title>Whole genome shotgun sequencing (WGS) data from Adlercreutzia equolifaciens ResAG-91, Eggerthella lenta MRI-F36, MRI-F37, MRI-F40, ResAG-49, ResAG-88, ResAG-121, ResAG-145, and Gordonibacter sp. ResAG-5, ResAG-26, ResAG-43, ResAG-50, ResAG-59.</title>
        <authorList>
            <person name="Stoll D.A."/>
            <person name="Danylec N."/>
            <person name="Franz C.M.A.P."/>
            <person name="Huch M."/>
        </authorList>
    </citation>
    <scope>NUCLEOTIDE SEQUENCE [LARGE SCALE GENOMIC DNA]</scope>
    <source>
        <strain evidence="6 7">ResAG-59</strain>
    </source>
</reference>
<evidence type="ECO:0000256" key="4">
    <source>
        <dbReference type="SAM" id="Phobius"/>
    </source>
</evidence>
<dbReference type="PRINTS" id="PR00038">
    <property type="entry name" value="HTHLUXR"/>
</dbReference>
<dbReference type="CDD" id="cd06170">
    <property type="entry name" value="LuxR_C_like"/>
    <property type="match status" value="1"/>
</dbReference>
<feature type="domain" description="HTH luxR-type" evidence="5">
    <location>
        <begin position="495"/>
        <end position="552"/>
    </location>
</feature>
<feature type="transmembrane region" description="Helical" evidence="4">
    <location>
        <begin position="358"/>
        <end position="379"/>
    </location>
</feature>
<dbReference type="EMBL" id="WPOC01000001">
    <property type="protein sequence ID" value="MVN13874.1"/>
    <property type="molecule type" value="Genomic_DNA"/>
</dbReference>
<protein>
    <recommendedName>
        <fullName evidence="5">HTH luxR-type domain-containing protein</fullName>
    </recommendedName>
</protein>
<proteinExistence type="predicted"/>
<feature type="transmembrane region" description="Helical" evidence="4">
    <location>
        <begin position="106"/>
        <end position="124"/>
    </location>
</feature>
<keyword evidence="4" id="KW-1133">Transmembrane helix</keyword>
<dbReference type="Pfam" id="PF00196">
    <property type="entry name" value="GerE"/>
    <property type="match status" value="1"/>
</dbReference>
<accession>A0A6N8ID87</accession>
<feature type="transmembrane region" description="Helical" evidence="4">
    <location>
        <begin position="222"/>
        <end position="241"/>
    </location>
</feature>
<name>A0A6N8ID87_9ACTN</name>
<feature type="transmembrane region" description="Helical" evidence="4">
    <location>
        <begin position="262"/>
        <end position="283"/>
    </location>
</feature>
<sequence length="569" mass="62190">MLPGGVPRTWSQCDYFAESAGGRVGHATHKQGVLRYHFPGGRGIVEADPRTCVTGGDQMARYLASCMATYRKQALGLGLFLAWNYYSFFSCGLVPVTRIIRSSERVWMWVGLLVALASVVLLLVSARTSLVERRWFGVAAAAFSTAGTVIVWMGFVEAGTYEAPSAVGGMLAGVGFAMMAMVWGHRMSGYNEAAIEFSVPASFIVSFLVYFALLALKGPASFVVDALLPVASMYFAFRSVDWGDEEAVQPCVDGRRMGGKELGFALAAIATLCLLFGMLWFQFSYFRLLSTPNVIGDRFLHYLVPFSCSSVLSIVALVFCLQLSRYLNFTLMFRWGLPLLLLGYVLLFRDYDDPVQRIVAYTANFIGMFGVQFTLWIATPKYVRRSGLPSSVLFGGLMAAEGVGIYLGTWYGLSVIDGVTAANVMSETLLFFVGVLLVAMVVGFNPRWSFFRTKGRWVSGETGDAGGKNGGAYADSAADDIAHLFVKQAGELQRRYGLSSRETEVAALLLAGRSRPYIRDELVISLNTVHSHVSNIYAKCGVHSQREFMDLLAAPREGAAGARRDEVEG</sequence>
<dbReference type="Gene3D" id="1.10.10.10">
    <property type="entry name" value="Winged helix-like DNA-binding domain superfamily/Winged helix DNA-binding domain"/>
    <property type="match status" value="1"/>
</dbReference>
<dbReference type="SMART" id="SM00421">
    <property type="entry name" value="HTH_LUXR"/>
    <property type="match status" value="1"/>
</dbReference>
<dbReference type="InterPro" id="IPR036388">
    <property type="entry name" value="WH-like_DNA-bd_sf"/>
</dbReference>
<keyword evidence="4" id="KW-0472">Membrane</keyword>
<evidence type="ECO:0000256" key="2">
    <source>
        <dbReference type="ARBA" id="ARBA00023125"/>
    </source>
</evidence>
<feature type="transmembrane region" description="Helical" evidence="4">
    <location>
        <begin position="391"/>
        <end position="412"/>
    </location>
</feature>
<dbReference type="GO" id="GO:0006355">
    <property type="term" value="P:regulation of DNA-templated transcription"/>
    <property type="evidence" value="ECO:0007669"/>
    <property type="project" value="InterPro"/>
</dbReference>
<dbReference type="AlphaFoldDB" id="A0A6N8ID87"/>
<dbReference type="PANTHER" id="PTHR44688">
    <property type="entry name" value="DNA-BINDING TRANSCRIPTIONAL ACTIVATOR DEVR_DOSR"/>
    <property type="match status" value="1"/>
</dbReference>
<dbReference type="GO" id="GO:0003677">
    <property type="term" value="F:DNA binding"/>
    <property type="evidence" value="ECO:0007669"/>
    <property type="project" value="UniProtKB-KW"/>
</dbReference>
<keyword evidence="1" id="KW-0805">Transcription regulation</keyword>
<evidence type="ECO:0000256" key="3">
    <source>
        <dbReference type="ARBA" id="ARBA00023163"/>
    </source>
</evidence>